<dbReference type="Gene3D" id="3.40.50.1820">
    <property type="entry name" value="alpha/beta hydrolase"/>
    <property type="match status" value="1"/>
</dbReference>
<reference evidence="2" key="2">
    <citation type="submission" date="2023-05" db="EMBL/GenBank/DDBJ databases">
        <authorList>
            <person name="Schelkunov M.I."/>
        </authorList>
    </citation>
    <scope>NUCLEOTIDE SEQUENCE</scope>
    <source>
        <strain evidence="2">Hsosn_3</strain>
        <tissue evidence="2">Leaf</tissue>
    </source>
</reference>
<dbReference type="Proteomes" id="UP001237642">
    <property type="component" value="Unassembled WGS sequence"/>
</dbReference>
<keyword evidence="2" id="KW-0808">Transferase</keyword>
<organism evidence="2 3">
    <name type="scientific">Heracleum sosnowskyi</name>
    <dbReference type="NCBI Taxonomy" id="360622"/>
    <lineage>
        <taxon>Eukaryota</taxon>
        <taxon>Viridiplantae</taxon>
        <taxon>Streptophyta</taxon>
        <taxon>Embryophyta</taxon>
        <taxon>Tracheophyta</taxon>
        <taxon>Spermatophyta</taxon>
        <taxon>Magnoliopsida</taxon>
        <taxon>eudicotyledons</taxon>
        <taxon>Gunneridae</taxon>
        <taxon>Pentapetalae</taxon>
        <taxon>asterids</taxon>
        <taxon>campanulids</taxon>
        <taxon>Apiales</taxon>
        <taxon>Apiaceae</taxon>
        <taxon>Apioideae</taxon>
        <taxon>apioid superclade</taxon>
        <taxon>Tordylieae</taxon>
        <taxon>Tordyliinae</taxon>
        <taxon>Heracleum</taxon>
    </lineage>
</organism>
<dbReference type="InterPro" id="IPR029058">
    <property type="entry name" value="AB_hydrolase_fold"/>
</dbReference>
<protein>
    <submittedName>
        <fullName evidence="2">Acyltransferase-like protein, chloroplastic</fullName>
    </submittedName>
</protein>
<accession>A0AAD8JB54</accession>
<dbReference type="EMBL" id="JAUIZM010000001">
    <property type="protein sequence ID" value="KAK1400794.1"/>
    <property type="molecule type" value="Genomic_DNA"/>
</dbReference>
<feature type="domain" description="Serine aminopeptidase S33" evidence="1">
    <location>
        <begin position="168"/>
        <end position="372"/>
    </location>
</feature>
<dbReference type="CDD" id="cd07987">
    <property type="entry name" value="LPLAT_MGAT-like"/>
    <property type="match status" value="1"/>
</dbReference>
<reference evidence="2" key="1">
    <citation type="submission" date="2023-02" db="EMBL/GenBank/DDBJ databases">
        <title>Genome of toxic invasive species Heracleum sosnowskyi carries increased number of genes despite the absence of recent whole-genome duplications.</title>
        <authorList>
            <person name="Schelkunov M."/>
            <person name="Shtratnikova V."/>
            <person name="Makarenko M."/>
            <person name="Klepikova A."/>
            <person name="Omelchenko D."/>
            <person name="Novikova G."/>
            <person name="Obukhova E."/>
            <person name="Bogdanov V."/>
            <person name="Penin A."/>
            <person name="Logacheva M."/>
        </authorList>
    </citation>
    <scope>NUCLEOTIDE SEQUENCE</scope>
    <source>
        <strain evidence="2">Hsosn_3</strain>
        <tissue evidence="2">Leaf</tissue>
    </source>
</reference>
<name>A0AAD8JB54_9APIA</name>
<dbReference type="Pfam" id="PF12146">
    <property type="entry name" value="Hydrolase_4"/>
    <property type="match status" value="1"/>
</dbReference>
<keyword evidence="2" id="KW-0012">Acyltransferase</keyword>
<evidence type="ECO:0000259" key="1">
    <source>
        <dbReference type="Pfam" id="PF12146"/>
    </source>
</evidence>
<sequence>MVSVVKNLRVSPCFAFSGKKLLPRFRVRVSSVSEGKSAVVDGVSVNGEKSKVLGEEGNGKVVLNGREGKSGNGVVRKKLEPLWDDGYGNQTVKDYLELAEEFIKPDGGPPRWFCPVECGEPLENAPVLLFLPGMDGLGMGLILHHKALGEAFEVRCLHIPVRDKTPFEDLVKFVEYSLRSEYAASPNKPIYLVGDSFGGSLALAVASRNPTMDLVLILANPATSFGRSQLQPIFPLLEALPEELQVAVPYLLSGIMGDPMKMAMVNIDTSLPRTVITEKMSANLTALLPLLSSMSDIIPKDTLLWKLKLLRSAAAYANSRLHAVTAEVLILASGKDNMLPSKDEAQRLSSSLRNCKICYFKDNGHTILLEDDVNLLTMIKGNCKYRRSRKHDFIKDFIPPSMSEYKKAVETYGSYRYYVSPVMLSTMPDGKIVRGLAGVPSEGPVLLVGYHMLLGTELVPLALEFLREKKVMIRGLTHPTLFTQQAASTSNEFSFFDLMKVFGSLPVTPSNLFKLFSTKSHGLLYPGGAREALHRKGEEYKLFWPDQPEFVRMAAKFGTTIVPFGVVGEDDVAELVLDYNDYMKIPIISDRIKKSNEEGIRLRTDMGGEIANQDLYLPGLLPKIPGRFYFLFGKPIQTKGKEKVLKNRDSANELYLQIKSEVEDNIAYLLKKRKEDPYRNILDRTLYRAFDTSIDEAPSFEL</sequence>
<dbReference type="GO" id="GO:0016746">
    <property type="term" value="F:acyltransferase activity"/>
    <property type="evidence" value="ECO:0007669"/>
    <property type="project" value="UniProtKB-KW"/>
</dbReference>
<evidence type="ECO:0000313" key="3">
    <source>
        <dbReference type="Proteomes" id="UP001237642"/>
    </source>
</evidence>
<dbReference type="SUPFAM" id="SSF53474">
    <property type="entry name" value="alpha/beta-Hydrolases"/>
    <property type="match status" value="1"/>
</dbReference>
<comment type="caution">
    <text evidence="2">The sequence shown here is derived from an EMBL/GenBank/DDBJ whole genome shotgun (WGS) entry which is preliminary data.</text>
</comment>
<dbReference type="AlphaFoldDB" id="A0AAD8JB54"/>
<dbReference type="GO" id="GO:0016020">
    <property type="term" value="C:membrane"/>
    <property type="evidence" value="ECO:0007669"/>
    <property type="project" value="TreeGrafter"/>
</dbReference>
<proteinExistence type="predicted"/>
<gene>
    <name evidence="2" type="ORF">POM88_000399</name>
</gene>
<dbReference type="PANTHER" id="PTHR22753">
    <property type="entry name" value="TRANSMEMBRANE PROTEIN 68"/>
    <property type="match status" value="1"/>
</dbReference>
<dbReference type="InterPro" id="IPR022742">
    <property type="entry name" value="Hydrolase_4"/>
</dbReference>
<dbReference type="PANTHER" id="PTHR22753:SF14">
    <property type="entry name" value="MONOACYLGLYCEROL_DIACYLGLYCEROL O-ACYLTRANSFERASE"/>
    <property type="match status" value="1"/>
</dbReference>
<keyword evidence="3" id="KW-1185">Reference proteome</keyword>
<evidence type="ECO:0000313" key="2">
    <source>
        <dbReference type="EMBL" id="KAK1400794.1"/>
    </source>
</evidence>